<sequence length="119" mass="13474">MNYKVTIQGKTYELPARTLSVDDKIESVAKIDQDYRSGEITRREAVQRLHMFVLDLAPGSLPSVEEVDTNELMKACEDIIAAYDAPARKARMEAKLAEAREALNRPEVQKLLTLQNLKK</sequence>
<keyword evidence="2" id="KW-1185">Reference proteome</keyword>
<dbReference type="AlphaFoldDB" id="A0A8J6JB18"/>
<reference evidence="1" key="1">
    <citation type="submission" date="2020-08" db="EMBL/GenBank/DDBJ databases">
        <title>Genome public.</title>
        <authorList>
            <person name="Liu C."/>
            <person name="Sun Q."/>
        </authorList>
    </citation>
    <scope>NUCLEOTIDE SEQUENCE</scope>
    <source>
        <strain evidence="1">NSJ-23</strain>
    </source>
</reference>
<gene>
    <name evidence="1" type="ORF">H8S11_13390</name>
</gene>
<evidence type="ECO:0000313" key="1">
    <source>
        <dbReference type="EMBL" id="MBC5723795.1"/>
    </source>
</evidence>
<dbReference type="RefSeq" id="WP_186853490.1">
    <property type="nucleotide sequence ID" value="NZ_JACOPO010000015.1"/>
</dbReference>
<protein>
    <submittedName>
        <fullName evidence="1">Uncharacterized protein</fullName>
    </submittedName>
</protein>
<comment type="caution">
    <text evidence="1">The sequence shown here is derived from an EMBL/GenBank/DDBJ whole genome shotgun (WGS) entry which is preliminary data.</text>
</comment>
<dbReference type="EMBL" id="JACOPO010000015">
    <property type="protein sequence ID" value="MBC5723795.1"/>
    <property type="molecule type" value="Genomic_DNA"/>
</dbReference>
<evidence type="ECO:0000313" key="2">
    <source>
        <dbReference type="Proteomes" id="UP000628736"/>
    </source>
</evidence>
<accession>A0A8J6JB18</accession>
<dbReference type="Proteomes" id="UP000628736">
    <property type="component" value="Unassembled WGS sequence"/>
</dbReference>
<name>A0A8J6JB18_9FIRM</name>
<organism evidence="1 2">
    <name type="scientific">Flintibacter hominis</name>
    <dbReference type="NCBI Taxonomy" id="2763048"/>
    <lineage>
        <taxon>Bacteria</taxon>
        <taxon>Bacillati</taxon>
        <taxon>Bacillota</taxon>
        <taxon>Clostridia</taxon>
        <taxon>Eubacteriales</taxon>
        <taxon>Flintibacter</taxon>
    </lineage>
</organism>
<proteinExistence type="predicted"/>